<feature type="DNA-binding region" description="OmpR/PhoB-type" evidence="2">
    <location>
        <begin position="169"/>
        <end position="267"/>
    </location>
</feature>
<evidence type="ECO:0000313" key="6">
    <source>
        <dbReference type="Proteomes" id="UP001595616"/>
    </source>
</evidence>
<dbReference type="InterPro" id="IPR036388">
    <property type="entry name" value="WH-like_DNA-bd_sf"/>
</dbReference>
<feature type="domain" description="OmpR/PhoB-type" evidence="4">
    <location>
        <begin position="169"/>
        <end position="267"/>
    </location>
</feature>
<dbReference type="SMART" id="SM00862">
    <property type="entry name" value="Trans_reg_C"/>
    <property type="match status" value="1"/>
</dbReference>
<keyword evidence="1 2" id="KW-0238">DNA-binding</keyword>
<evidence type="ECO:0000256" key="3">
    <source>
        <dbReference type="SAM" id="Phobius"/>
    </source>
</evidence>
<comment type="caution">
    <text evidence="5">The sequence shown here is derived from an EMBL/GenBank/DDBJ whole genome shotgun (WGS) entry which is preliminary data.</text>
</comment>
<dbReference type="Pfam" id="PF00486">
    <property type="entry name" value="Trans_reg_C"/>
    <property type="match status" value="1"/>
</dbReference>
<evidence type="ECO:0000313" key="5">
    <source>
        <dbReference type="EMBL" id="MFC3812805.1"/>
    </source>
</evidence>
<reference evidence="6" key="1">
    <citation type="journal article" date="2019" name="Int. J. Syst. Evol. Microbiol.">
        <title>The Global Catalogue of Microorganisms (GCM) 10K type strain sequencing project: providing services to taxonomists for standard genome sequencing and annotation.</title>
        <authorList>
            <consortium name="The Broad Institute Genomics Platform"/>
            <consortium name="The Broad Institute Genome Sequencing Center for Infectious Disease"/>
            <person name="Wu L."/>
            <person name="Ma J."/>
        </authorList>
    </citation>
    <scope>NUCLEOTIDE SEQUENCE [LARGE SCALE GENOMIC DNA]</scope>
    <source>
        <strain evidence="6">CECT 7956</strain>
    </source>
</reference>
<dbReference type="Proteomes" id="UP001595616">
    <property type="component" value="Unassembled WGS sequence"/>
</dbReference>
<proteinExistence type="predicted"/>
<dbReference type="SUPFAM" id="SSF46894">
    <property type="entry name" value="C-terminal effector domain of the bipartite response regulators"/>
    <property type="match status" value="1"/>
</dbReference>
<accession>A0ABV7Z0Q7</accession>
<dbReference type="CDD" id="cd00383">
    <property type="entry name" value="trans_reg_C"/>
    <property type="match status" value="1"/>
</dbReference>
<evidence type="ECO:0000256" key="2">
    <source>
        <dbReference type="PROSITE-ProRule" id="PRU01091"/>
    </source>
</evidence>
<keyword evidence="3" id="KW-0472">Membrane</keyword>
<dbReference type="PROSITE" id="PS51257">
    <property type="entry name" value="PROKAR_LIPOPROTEIN"/>
    <property type="match status" value="1"/>
</dbReference>
<evidence type="ECO:0000256" key="1">
    <source>
        <dbReference type="ARBA" id="ARBA00023125"/>
    </source>
</evidence>
<evidence type="ECO:0000259" key="4">
    <source>
        <dbReference type="PROSITE" id="PS51755"/>
    </source>
</evidence>
<keyword evidence="3" id="KW-0812">Transmembrane</keyword>
<gene>
    <name evidence="5" type="ORF">ACFOOI_19230</name>
</gene>
<keyword evidence="3" id="KW-1133">Transmembrane helix</keyword>
<dbReference type="InterPro" id="IPR016032">
    <property type="entry name" value="Sig_transdc_resp-reg_C-effctor"/>
</dbReference>
<feature type="transmembrane region" description="Helical" evidence="3">
    <location>
        <begin position="140"/>
        <end position="159"/>
    </location>
</feature>
<dbReference type="Gene3D" id="1.10.10.10">
    <property type="entry name" value="Winged helix-like DNA-binding domain superfamily/Winged helix DNA-binding domain"/>
    <property type="match status" value="1"/>
</dbReference>
<dbReference type="RefSeq" id="WP_379839710.1">
    <property type="nucleotide sequence ID" value="NZ_JBHRYQ010000001.1"/>
</dbReference>
<sequence length="267" mass="31286">MKSKILFILFSLVVFFSCKEKEDTLIFRNIGHVLLLHSGDSTSRVLPIQELGNNTYQISFESDFALNPDTLIEIVHRHLSVYSKGKEYKVSVYSCNKKEELIYGYKVEKKYDFGIPCLGRVYPKDCYNIRIQILESFVNWPLFLFPFLIFIVYGLWYYSKKKKPTETEKDYFSLGKFRFIAVDKTLKFGNETIELSENETKLLQLLLAKPNEIVERDFLLKEIWENEGVFVISRNLDVLVSKLRKKLQNDPNIKIVNSHGKGYGIEF</sequence>
<name>A0ABV7Z0Q7_9BACT</name>
<dbReference type="PROSITE" id="PS51755">
    <property type="entry name" value="OMPR_PHOB"/>
    <property type="match status" value="1"/>
</dbReference>
<keyword evidence="6" id="KW-1185">Reference proteome</keyword>
<dbReference type="InterPro" id="IPR001867">
    <property type="entry name" value="OmpR/PhoB-type_DNA-bd"/>
</dbReference>
<dbReference type="EMBL" id="JBHRYQ010000001">
    <property type="protein sequence ID" value="MFC3812805.1"/>
    <property type="molecule type" value="Genomic_DNA"/>
</dbReference>
<protein>
    <submittedName>
        <fullName evidence="5">Winged helix-turn-helix domain-containing protein</fullName>
    </submittedName>
</protein>
<organism evidence="5 6">
    <name type="scientific">Lacihabitans lacunae</name>
    <dbReference type="NCBI Taxonomy" id="1028214"/>
    <lineage>
        <taxon>Bacteria</taxon>
        <taxon>Pseudomonadati</taxon>
        <taxon>Bacteroidota</taxon>
        <taxon>Cytophagia</taxon>
        <taxon>Cytophagales</taxon>
        <taxon>Leadbetterellaceae</taxon>
        <taxon>Lacihabitans</taxon>
    </lineage>
</organism>